<dbReference type="KEGG" id="hic:NTHIC486_01619"/>
<keyword evidence="8" id="KW-0378">Hydrolase</keyword>
<dbReference type="GO" id="GO:0016887">
    <property type="term" value="F:ATP hydrolysis activity"/>
    <property type="evidence" value="ECO:0007669"/>
    <property type="project" value="InterPro"/>
</dbReference>
<dbReference type="NCBIfam" id="TIGR01727">
    <property type="entry name" value="oligo_HPY"/>
    <property type="match status" value="1"/>
</dbReference>
<evidence type="ECO:0000256" key="1">
    <source>
        <dbReference type="ARBA" id="ARBA00004417"/>
    </source>
</evidence>
<dbReference type="GO" id="GO:0005524">
    <property type="term" value="F:ATP binding"/>
    <property type="evidence" value="ECO:0007669"/>
    <property type="project" value="UniProtKB-KW"/>
</dbReference>
<dbReference type="SUPFAM" id="SSF52540">
    <property type="entry name" value="P-loop containing nucleoside triphosphate hydrolases"/>
    <property type="match status" value="1"/>
</dbReference>
<comment type="similarity">
    <text evidence="2">Belongs to the ABC transporter superfamily.</text>
</comment>
<name>A0A0C5EWC6_HAEIF</name>
<dbReference type="PANTHER" id="PTHR43297">
    <property type="entry name" value="OLIGOPEPTIDE TRANSPORT ATP-BINDING PROTEIN APPD"/>
    <property type="match status" value="1"/>
</dbReference>
<proteinExistence type="inferred from homology"/>
<evidence type="ECO:0000313" key="9">
    <source>
        <dbReference type="Proteomes" id="UP000050700"/>
    </source>
</evidence>
<keyword evidence="5" id="KW-0547">Nucleotide-binding</keyword>
<accession>A0A0C5EWC6</accession>
<dbReference type="Pfam" id="PF08352">
    <property type="entry name" value="oligo_HPY"/>
    <property type="match status" value="1"/>
</dbReference>
<gene>
    <name evidence="8" type="primary">gsiA_2</name>
    <name evidence="8" type="ORF">NTHI1209_00630</name>
</gene>
<evidence type="ECO:0000256" key="6">
    <source>
        <dbReference type="ARBA" id="ARBA00022840"/>
    </source>
</evidence>
<dbReference type="InterPro" id="IPR003593">
    <property type="entry name" value="AAA+_ATPase"/>
</dbReference>
<keyword evidence="3" id="KW-0813">Transport</keyword>
<comment type="caution">
    <text evidence="8">The sequence shown here is derived from an EMBL/GenBank/DDBJ whole genome shotgun (WGS) entry which is preliminary data.</text>
</comment>
<evidence type="ECO:0000256" key="7">
    <source>
        <dbReference type="ARBA" id="ARBA00023136"/>
    </source>
</evidence>
<evidence type="ECO:0000313" key="8">
    <source>
        <dbReference type="EMBL" id="KIS35027.1"/>
    </source>
</evidence>
<keyword evidence="6 8" id="KW-0067">ATP-binding</keyword>
<dbReference type="RefSeq" id="WP_005662746.1">
    <property type="nucleotide sequence ID" value="NZ_AP018771.1"/>
</dbReference>
<dbReference type="AlphaFoldDB" id="A0A0C5EWC6"/>
<dbReference type="PATRIC" id="fig|727.533.peg.1597"/>
<dbReference type="InterPro" id="IPR003439">
    <property type="entry name" value="ABC_transporter-like_ATP-bd"/>
</dbReference>
<dbReference type="Pfam" id="PF00005">
    <property type="entry name" value="ABC_tran"/>
    <property type="match status" value="1"/>
</dbReference>
<dbReference type="InterPro" id="IPR050388">
    <property type="entry name" value="ABC_Ni/Peptide_Import"/>
</dbReference>
<dbReference type="SMART" id="SM00382">
    <property type="entry name" value="AAA"/>
    <property type="match status" value="1"/>
</dbReference>
<dbReference type="GO" id="GO:0005886">
    <property type="term" value="C:plasma membrane"/>
    <property type="evidence" value="ECO:0007669"/>
    <property type="project" value="UniProtKB-SubCell"/>
</dbReference>
<evidence type="ECO:0000256" key="3">
    <source>
        <dbReference type="ARBA" id="ARBA00022448"/>
    </source>
</evidence>
<dbReference type="InterPro" id="IPR013563">
    <property type="entry name" value="Oligopep_ABC_C"/>
</dbReference>
<reference evidence="8 9" key="1">
    <citation type="submission" date="2014-05" db="EMBL/GenBank/DDBJ databases">
        <title>Methylome analysis of the phasevarions of Haemophilus influenzae.</title>
        <authorList>
            <person name="Atack J.M."/>
            <person name="Fox K.L."/>
            <person name="Power P.M."/>
            <person name="Clark T."/>
            <person name="Jurcisek J."/>
            <person name="Korlach J."/>
            <person name="Bakaletz L.O."/>
            <person name="Jennings M.P."/>
        </authorList>
    </citation>
    <scope>NUCLEOTIDE SEQUENCE [LARGE SCALE GENOMIC DNA]</scope>
    <source>
        <strain evidence="8 9">1209</strain>
    </source>
</reference>
<evidence type="ECO:0000256" key="4">
    <source>
        <dbReference type="ARBA" id="ARBA00022475"/>
    </source>
</evidence>
<dbReference type="GO" id="GO:0055085">
    <property type="term" value="P:transmembrane transport"/>
    <property type="evidence" value="ECO:0007669"/>
    <property type="project" value="UniProtKB-ARBA"/>
</dbReference>
<dbReference type="NCBIfam" id="NF007010">
    <property type="entry name" value="PRK09473.1"/>
    <property type="match status" value="1"/>
</dbReference>
<dbReference type="Proteomes" id="UP000050700">
    <property type="component" value="Unassembled WGS sequence"/>
</dbReference>
<sequence>MNPLLDVKNLYVRFKTPDGVVTAVNDLNFTLNAGSTLGIVGESGSGKSQTAFALMGLLAANGEVEGSAIFEGKELVNLPNAELNKIRAEQISMIFQDPMTSLNPYMKIGEQLMEVLQLHKGYDKQTAFAESVKMLDAVKMPEAKKRMGMYPHEFSGGMRQRVMIAMALLCRPKLLIADEPTTALDVTVQAQIMTLLNELKREFNTAIIMITHDLGVVAGICDQVMVMYAGRTMEYGTSEQIFYYPTHPYSIGLMDAIPRLDGNEEHLVTIPGNPPNLLHLPKGCPFSPRCQFATEQCQIAPKLTTFNHGQLRNCWLPAEKFNL</sequence>
<dbReference type="InterPro" id="IPR027417">
    <property type="entry name" value="P-loop_NTPase"/>
</dbReference>
<evidence type="ECO:0000256" key="2">
    <source>
        <dbReference type="ARBA" id="ARBA00005417"/>
    </source>
</evidence>
<protein>
    <submittedName>
        <fullName evidence="8">Glutathione import ATP-binding protein GsiA</fullName>
        <ecNumber evidence="8">3.6.3.-</ecNumber>
    </submittedName>
</protein>
<dbReference type="Gene3D" id="3.40.50.300">
    <property type="entry name" value="P-loop containing nucleotide triphosphate hydrolases"/>
    <property type="match status" value="1"/>
</dbReference>
<dbReference type="PANTHER" id="PTHR43297:SF7">
    <property type="entry name" value="D,D-DIPEPTIDE TRANSPORT ATP-BINDING PROTEIN DDPD-RELATED"/>
    <property type="match status" value="1"/>
</dbReference>
<dbReference type="InterPro" id="IPR017871">
    <property type="entry name" value="ABC_transporter-like_CS"/>
</dbReference>
<dbReference type="GO" id="GO:0015833">
    <property type="term" value="P:peptide transport"/>
    <property type="evidence" value="ECO:0007669"/>
    <property type="project" value="InterPro"/>
</dbReference>
<dbReference type="PROSITE" id="PS00211">
    <property type="entry name" value="ABC_TRANSPORTER_1"/>
    <property type="match status" value="1"/>
</dbReference>
<keyword evidence="7" id="KW-0472">Membrane</keyword>
<comment type="subcellular location">
    <subcellularLocation>
        <location evidence="1">Cell inner membrane</location>
        <topology evidence="1">Peripheral membrane protein</topology>
    </subcellularLocation>
</comment>
<dbReference type="FunFam" id="3.40.50.300:FF:000016">
    <property type="entry name" value="Oligopeptide ABC transporter ATP-binding component"/>
    <property type="match status" value="1"/>
</dbReference>
<evidence type="ECO:0000256" key="5">
    <source>
        <dbReference type="ARBA" id="ARBA00022741"/>
    </source>
</evidence>
<dbReference type="EC" id="3.6.3.-" evidence="8"/>
<dbReference type="PROSITE" id="PS50893">
    <property type="entry name" value="ABC_TRANSPORTER_2"/>
    <property type="match status" value="1"/>
</dbReference>
<dbReference type="EMBL" id="JMQP01000002">
    <property type="protein sequence ID" value="KIS35027.1"/>
    <property type="molecule type" value="Genomic_DNA"/>
</dbReference>
<organism evidence="8 9">
    <name type="scientific">Haemophilus influenzae</name>
    <dbReference type="NCBI Taxonomy" id="727"/>
    <lineage>
        <taxon>Bacteria</taxon>
        <taxon>Pseudomonadati</taxon>
        <taxon>Pseudomonadota</taxon>
        <taxon>Gammaproteobacteria</taxon>
        <taxon>Pasteurellales</taxon>
        <taxon>Pasteurellaceae</taxon>
        <taxon>Haemophilus</taxon>
    </lineage>
</organism>
<keyword evidence="4" id="KW-1003">Cell membrane</keyword>
<dbReference type="CDD" id="cd03257">
    <property type="entry name" value="ABC_NikE_OppD_transporters"/>
    <property type="match status" value="1"/>
</dbReference>